<accession>A0A2S7KX36</accession>
<dbReference type="AlphaFoldDB" id="A0A2S7KX36"/>
<dbReference type="RefSeq" id="WP_104809449.1">
    <property type="nucleotide sequence ID" value="NZ_MQUA01000013.1"/>
</dbReference>
<evidence type="ECO:0000256" key="1">
    <source>
        <dbReference type="SAM" id="Phobius"/>
    </source>
</evidence>
<dbReference type="OrthoDB" id="981524at2"/>
<dbReference type="EMBL" id="MQUA01000013">
    <property type="protein sequence ID" value="PQB07214.1"/>
    <property type="molecule type" value="Genomic_DNA"/>
</dbReference>
<dbReference type="Proteomes" id="UP000239522">
    <property type="component" value="Unassembled WGS sequence"/>
</dbReference>
<keyword evidence="1" id="KW-1133">Transmembrane helix</keyword>
<organism evidence="2 3">
    <name type="scientific">Polaribacter filamentus</name>
    <dbReference type="NCBI Taxonomy" id="53483"/>
    <lineage>
        <taxon>Bacteria</taxon>
        <taxon>Pseudomonadati</taxon>
        <taxon>Bacteroidota</taxon>
        <taxon>Flavobacteriia</taxon>
        <taxon>Flavobacteriales</taxon>
        <taxon>Flavobacteriaceae</taxon>
    </lineage>
</organism>
<evidence type="ECO:0000313" key="2">
    <source>
        <dbReference type="EMBL" id="PQB07214.1"/>
    </source>
</evidence>
<keyword evidence="1" id="KW-0472">Membrane</keyword>
<keyword evidence="3" id="KW-1185">Reference proteome</keyword>
<sequence length="179" mass="20526">MGKEIKNSINYISKKTSKKTGFSAPLDYFNNLEEVIGAKLYEEHLPKENGFKVSDTYFKKLEDSVLAKISLSLKETKIISFKDRILKLIPYATAASIVLFIGLNSFVFNTNKELTLDSLSDTDIEYWLDSNALNTNDISIIFEDDLLEENDFYFTTIKDETIEEYINSIDNIALFNEIN</sequence>
<reference evidence="2 3" key="1">
    <citation type="submission" date="2016-11" db="EMBL/GenBank/DDBJ databases">
        <title>Trade-off between light-utilization and light-protection in marine flavobacteria.</title>
        <authorList>
            <person name="Kumagai Y."/>
        </authorList>
    </citation>
    <scope>NUCLEOTIDE SEQUENCE [LARGE SCALE GENOMIC DNA]</scope>
    <source>
        <strain evidence="2 3">ATCC 700397</strain>
    </source>
</reference>
<comment type="caution">
    <text evidence="2">The sequence shown here is derived from an EMBL/GenBank/DDBJ whole genome shotgun (WGS) entry which is preliminary data.</text>
</comment>
<proteinExistence type="predicted"/>
<feature type="transmembrane region" description="Helical" evidence="1">
    <location>
        <begin position="88"/>
        <end position="108"/>
    </location>
</feature>
<keyword evidence="1" id="KW-0812">Transmembrane</keyword>
<gene>
    <name evidence="2" type="ORF">BST83_08665</name>
</gene>
<protein>
    <submittedName>
        <fullName evidence="2">Uncharacterized protein</fullName>
    </submittedName>
</protein>
<evidence type="ECO:0000313" key="3">
    <source>
        <dbReference type="Proteomes" id="UP000239522"/>
    </source>
</evidence>
<name>A0A2S7KX36_9FLAO</name>